<feature type="compositionally biased region" description="Low complexity" evidence="1">
    <location>
        <begin position="344"/>
        <end position="356"/>
    </location>
</feature>
<dbReference type="InterPro" id="IPR010308">
    <property type="entry name" value="TRP_C"/>
</dbReference>
<organism evidence="5">
    <name type="scientific">Aphanomyces astaci</name>
    <name type="common">Crayfish plague agent</name>
    <dbReference type="NCBI Taxonomy" id="112090"/>
    <lineage>
        <taxon>Eukaryota</taxon>
        <taxon>Sar</taxon>
        <taxon>Stramenopiles</taxon>
        <taxon>Oomycota</taxon>
        <taxon>Saprolegniomycetes</taxon>
        <taxon>Saprolegniales</taxon>
        <taxon>Verrucalvaceae</taxon>
        <taxon>Aphanomyces</taxon>
    </lineage>
</organism>
<reference evidence="5" key="1">
    <citation type="submission" date="2013-12" db="EMBL/GenBank/DDBJ databases">
        <title>The Genome Sequence of Aphanomyces astaci APO3.</title>
        <authorList>
            <consortium name="The Broad Institute Genomics Platform"/>
            <person name="Russ C."/>
            <person name="Tyler B."/>
            <person name="van West P."/>
            <person name="Dieguez-Uribeondo J."/>
            <person name="Young S.K."/>
            <person name="Zeng Q."/>
            <person name="Gargeya S."/>
            <person name="Fitzgerald M."/>
            <person name="Abouelleil A."/>
            <person name="Alvarado L."/>
            <person name="Chapman S.B."/>
            <person name="Gainer-Dewar J."/>
            <person name="Goldberg J."/>
            <person name="Griggs A."/>
            <person name="Gujja S."/>
            <person name="Hansen M."/>
            <person name="Howarth C."/>
            <person name="Imamovic A."/>
            <person name="Ireland A."/>
            <person name="Larimer J."/>
            <person name="McCowan C."/>
            <person name="Murphy C."/>
            <person name="Pearson M."/>
            <person name="Poon T.W."/>
            <person name="Priest M."/>
            <person name="Roberts A."/>
            <person name="Saif S."/>
            <person name="Shea T."/>
            <person name="Sykes S."/>
            <person name="Wortman J."/>
            <person name="Nusbaum C."/>
            <person name="Birren B."/>
        </authorList>
    </citation>
    <scope>NUCLEOTIDE SEQUENCE [LARGE SCALE GENOMIC DNA]</scope>
    <source>
        <strain evidence="5">APO3</strain>
    </source>
</reference>
<feature type="transmembrane region" description="Helical" evidence="2">
    <location>
        <begin position="520"/>
        <end position="546"/>
    </location>
</feature>
<feature type="transmembrane region" description="Helical" evidence="2">
    <location>
        <begin position="753"/>
        <end position="778"/>
    </location>
</feature>
<feature type="compositionally biased region" description="Low complexity" evidence="1">
    <location>
        <begin position="151"/>
        <end position="200"/>
    </location>
</feature>
<dbReference type="GO" id="GO:0016020">
    <property type="term" value="C:membrane"/>
    <property type="evidence" value="ECO:0007669"/>
    <property type="project" value="TreeGrafter"/>
</dbReference>
<dbReference type="STRING" id="112090.W4GG14"/>
<feature type="signal peptide" evidence="3">
    <location>
        <begin position="1"/>
        <end position="18"/>
    </location>
</feature>
<keyword evidence="3" id="KW-0732">Signal</keyword>
<dbReference type="Pfam" id="PF06011">
    <property type="entry name" value="TRP"/>
    <property type="match status" value="1"/>
</dbReference>
<feature type="region of interest" description="Disordered" evidence="1">
    <location>
        <begin position="830"/>
        <end position="877"/>
    </location>
</feature>
<gene>
    <name evidence="5" type="ORF">H257_08114</name>
</gene>
<dbReference type="GO" id="GO:0055085">
    <property type="term" value="P:transmembrane transport"/>
    <property type="evidence" value="ECO:0007669"/>
    <property type="project" value="TreeGrafter"/>
</dbReference>
<protein>
    <recommendedName>
        <fullName evidence="4">TRP C-terminal domain-containing protein</fullName>
    </recommendedName>
</protein>
<evidence type="ECO:0000256" key="1">
    <source>
        <dbReference type="SAM" id="MobiDB-lite"/>
    </source>
</evidence>
<dbReference type="AlphaFoldDB" id="W4GG14"/>
<feature type="compositionally biased region" description="Polar residues" evidence="1">
    <location>
        <begin position="841"/>
        <end position="850"/>
    </location>
</feature>
<sequence length="877" mass="92058">MRVVLPLLLLALLHATDAAQTCRFSVNVANVANPTQAPLATTATPVTTARGNTTNGTDPTGPLTTPPLDTTTTVIPGTTTTTTASPTATTVNPDKTPTPSPVTTITSTTATPTTTQSATTPSATTTPAPTNTTSIGSTESKRRLQVAIPSTTPTPLTTPLVSANTSTTSTPAATAVPGRTTTTTSPVPSATSGGANATNTTTSTTPATIFDMVECDETFYGLWAKKGLTCGGVALDVAKAMGHDCMVYRGTLALPNSSTGGGATCFSSCFIPACIDKEWDYDDSLGIDSSIYSSMTFSDWFTGSPAATLPPVLRAVPTSAFEAKFSCEKYSLCQCPAANIVTSNSTSAGNSSTSPANGGGGSTSPGISANDVWSDGTKKTNLDYAGQVTSSVSTSVTYTTIAATTTMAIASSVGVVSSSASAAAAGVSTAGSASTASTTLDIAQFAVCTGALSLPGASNTLRLIATQMSFSTFTWFSFGDDKSISSSKVRVLVDEYRGARDESSGGMFEYTSRLGIKPHMLMYVTLAGVASVLGAVGVLLILALLVGGSLSCVKDKAAYRIDCLDRAIGALVLVAVISQYALGMVCMFQICMTLKNTRGAKLTAELFVALSTLLVLALGIILYGLHIVRKNEADIKDIGTAAHFDKSIHKRFGTLYDQYTFENRYFFVAKMSLALMSGMVTGTIAIEGKTQLILLIAMHVAFFLLLEVRKPHSAKFVQNTSVMIVILKVVVFGLSFFLLTAATENLPWSVQNVVSYVILSLQLVVLLCLLARQVYIFWKTRQIKNQKDDGDVVAADEITPPHLQLHAFDSIPTSNKHGQREWTSEYYSDQNCRAPAAPPQQLRSNQQASSLRDLRPAPGHVNGKRVDDGHDPNEYAI</sequence>
<keyword evidence="2" id="KW-0472">Membrane</keyword>
<feature type="transmembrane region" description="Helical" evidence="2">
    <location>
        <begin position="692"/>
        <end position="708"/>
    </location>
</feature>
<feature type="compositionally biased region" description="Low complexity" evidence="1">
    <location>
        <begin position="101"/>
        <end position="134"/>
    </location>
</feature>
<dbReference type="GeneID" id="20810110"/>
<feature type="compositionally biased region" description="Low complexity" evidence="1">
    <location>
        <begin position="46"/>
        <end position="91"/>
    </location>
</feature>
<feature type="transmembrane region" description="Helical" evidence="2">
    <location>
        <begin position="567"/>
        <end position="590"/>
    </location>
</feature>
<feature type="transmembrane region" description="Helical" evidence="2">
    <location>
        <begin position="665"/>
        <end position="686"/>
    </location>
</feature>
<keyword evidence="2" id="KW-0812">Transmembrane</keyword>
<feature type="transmembrane region" description="Helical" evidence="2">
    <location>
        <begin position="602"/>
        <end position="625"/>
    </location>
</feature>
<evidence type="ECO:0000256" key="2">
    <source>
        <dbReference type="SAM" id="Phobius"/>
    </source>
</evidence>
<dbReference type="EMBL" id="KI913130">
    <property type="protein sequence ID" value="ETV78622.1"/>
    <property type="molecule type" value="Genomic_DNA"/>
</dbReference>
<evidence type="ECO:0000256" key="3">
    <source>
        <dbReference type="SAM" id="SignalP"/>
    </source>
</evidence>
<dbReference type="OrthoDB" id="5312224at2759"/>
<feature type="compositionally biased region" description="Basic and acidic residues" evidence="1">
    <location>
        <begin position="864"/>
        <end position="877"/>
    </location>
</feature>
<dbReference type="RefSeq" id="XP_009832203.1">
    <property type="nucleotide sequence ID" value="XM_009833901.1"/>
</dbReference>
<dbReference type="InterPro" id="IPR040241">
    <property type="entry name" value="TRP_Flc/Pkd2-like"/>
</dbReference>
<feature type="region of interest" description="Disordered" evidence="1">
    <location>
        <begin position="344"/>
        <end position="370"/>
    </location>
</feature>
<feature type="chain" id="PRO_5004841139" description="TRP C-terminal domain-containing protein" evidence="3">
    <location>
        <begin position="19"/>
        <end position="877"/>
    </location>
</feature>
<feature type="region of interest" description="Disordered" evidence="1">
    <location>
        <begin position="46"/>
        <end position="200"/>
    </location>
</feature>
<dbReference type="PANTHER" id="PTHR31145:SF6">
    <property type="entry name" value="INTEGRAL MEMBRANE PROTEIN (AFU_ORTHOLOGUE AFUA_7G01610)"/>
    <property type="match status" value="1"/>
</dbReference>
<evidence type="ECO:0000259" key="4">
    <source>
        <dbReference type="Pfam" id="PF06011"/>
    </source>
</evidence>
<dbReference type="PANTHER" id="PTHR31145">
    <property type="entry name" value="INTEGRAL MEMBRANE PROTEIN (AFU_ORTHOLOGUE AFUA_7G01610)"/>
    <property type="match status" value="1"/>
</dbReference>
<accession>W4GG14</accession>
<evidence type="ECO:0000313" key="5">
    <source>
        <dbReference type="EMBL" id="ETV78622.1"/>
    </source>
</evidence>
<name>W4GG14_APHAT</name>
<keyword evidence="2" id="KW-1133">Transmembrane helix</keyword>
<dbReference type="VEuPathDB" id="FungiDB:H257_08114"/>
<feature type="transmembrane region" description="Helical" evidence="2">
    <location>
        <begin position="720"/>
        <end position="741"/>
    </location>
</feature>
<feature type="domain" description="TRP C-terminal" evidence="4">
    <location>
        <begin position="428"/>
        <end position="772"/>
    </location>
</feature>
<proteinExistence type="predicted"/>